<proteinExistence type="inferred from homology"/>
<keyword evidence="6" id="KW-0418">Kinase</keyword>
<keyword evidence="3" id="KW-0597">Phosphoprotein</keyword>
<gene>
    <name evidence="14" type="ORF">AKAME5_002335000</name>
</gene>
<feature type="binding site" evidence="10">
    <location>
        <position position="417"/>
    </location>
    <ligand>
        <name>ATP</name>
        <dbReference type="ChEBI" id="CHEBI:30616"/>
    </ligand>
</feature>
<keyword evidence="7 10" id="KW-0067">ATP-binding</keyword>
<dbReference type="SMART" id="SM00358">
    <property type="entry name" value="DSRM"/>
    <property type="match status" value="6"/>
</dbReference>
<dbReference type="CDD" id="cd19903">
    <property type="entry name" value="DSRM_EIF2AK2_rpt1"/>
    <property type="match status" value="3"/>
</dbReference>
<evidence type="ECO:0000313" key="14">
    <source>
        <dbReference type="EMBL" id="GLD72026.1"/>
    </source>
</evidence>
<dbReference type="SUPFAM" id="SSF54768">
    <property type="entry name" value="dsRNA-binding domain-like"/>
    <property type="match status" value="6"/>
</dbReference>
<dbReference type="FunFam" id="3.30.200.20:FF:000548">
    <property type="entry name" value="Z-DNA binding protein kinase"/>
    <property type="match status" value="1"/>
</dbReference>
<feature type="region of interest" description="Disordered" evidence="11">
    <location>
        <begin position="1083"/>
        <end position="1145"/>
    </location>
</feature>
<dbReference type="GO" id="GO:0005737">
    <property type="term" value="C:cytoplasm"/>
    <property type="evidence" value="ECO:0007669"/>
    <property type="project" value="TreeGrafter"/>
</dbReference>
<dbReference type="SUPFAM" id="SSF56112">
    <property type="entry name" value="Protein kinase-like (PK-like)"/>
    <property type="match status" value="2"/>
</dbReference>
<feature type="compositionally biased region" description="Polar residues" evidence="11">
    <location>
        <begin position="977"/>
        <end position="1001"/>
    </location>
</feature>
<dbReference type="Gene3D" id="3.30.160.20">
    <property type="match status" value="6"/>
</dbReference>
<feature type="domain" description="DRBM" evidence="13">
    <location>
        <begin position="767"/>
        <end position="834"/>
    </location>
</feature>
<evidence type="ECO:0000259" key="13">
    <source>
        <dbReference type="PROSITE" id="PS50137"/>
    </source>
</evidence>
<feature type="domain" description="Protein kinase" evidence="12">
    <location>
        <begin position="388"/>
        <end position="667"/>
    </location>
</feature>
<feature type="domain" description="DRBM" evidence="13">
    <location>
        <begin position="871"/>
        <end position="939"/>
    </location>
</feature>
<dbReference type="Gene3D" id="3.30.200.20">
    <property type="entry name" value="Phosphorylase Kinase, domain 1"/>
    <property type="match status" value="2"/>
</dbReference>
<comment type="caution">
    <text evidence="14">The sequence shown here is derived from an EMBL/GenBank/DDBJ whole genome shotgun (WGS) entry which is preliminary data.</text>
</comment>
<feature type="compositionally biased region" description="Low complexity" evidence="11">
    <location>
        <begin position="298"/>
        <end position="321"/>
    </location>
</feature>
<feature type="binding site" evidence="10">
    <location>
        <position position="1046"/>
    </location>
    <ligand>
        <name>ATP</name>
        <dbReference type="ChEBI" id="CHEBI:30616"/>
    </ligand>
</feature>
<evidence type="ECO:0000256" key="5">
    <source>
        <dbReference type="ARBA" id="ARBA00022741"/>
    </source>
</evidence>
<keyword evidence="15" id="KW-1185">Reference proteome</keyword>
<keyword evidence="2" id="KW-0723">Serine/threonine-protein kinase</keyword>
<feature type="region of interest" description="Disordered" evidence="11">
    <location>
        <begin position="945"/>
        <end position="1001"/>
    </location>
</feature>
<evidence type="ECO:0000256" key="9">
    <source>
        <dbReference type="PROSITE-ProRule" id="PRU00266"/>
    </source>
</evidence>
<dbReference type="InterPro" id="IPR014720">
    <property type="entry name" value="dsRBD_dom"/>
</dbReference>
<keyword evidence="9" id="KW-0694">RNA-binding</keyword>
<evidence type="ECO:0000256" key="1">
    <source>
        <dbReference type="ARBA" id="ARBA00012513"/>
    </source>
</evidence>
<protein>
    <recommendedName>
        <fullName evidence="1">non-specific serine/threonine protein kinase</fullName>
        <ecNumber evidence="1">2.7.11.1</ecNumber>
    </recommendedName>
</protein>
<dbReference type="SMART" id="SM00220">
    <property type="entry name" value="S_TKc"/>
    <property type="match status" value="2"/>
</dbReference>
<dbReference type="EMBL" id="BRZM01000830">
    <property type="protein sequence ID" value="GLD72026.1"/>
    <property type="molecule type" value="Genomic_DNA"/>
</dbReference>
<accession>A0AAD3NFH5</accession>
<dbReference type="PROSITE" id="PS00107">
    <property type="entry name" value="PROTEIN_KINASE_ATP"/>
    <property type="match status" value="2"/>
</dbReference>
<dbReference type="PROSITE" id="PS50011">
    <property type="entry name" value="PROTEIN_KINASE_DOM"/>
    <property type="match status" value="2"/>
</dbReference>
<evidence type="ECO:0000313" key="15">
    <source>
        <dbReference type="Proteomes" id="UP001279410"/>
    </source>
</evidence>
<dbReference type="PANTHER" id="PTHR11042">
    <property type="entry name" value="EUKARYOTIC TRANSLATION INITIATION FACTOR 2-ALPHA KINASE EIF2-ALPHA KINASE -RELATED"/>
    <property type="match status" value="1"/>
</dbReference>
<organism evidence="14 15">
    <name type="scientific">Lates japonicus</name>
    <name type="common">Japanese lates</name>
    <dbReference type="NCBI Taxonomy" id="270547"/>
    <lineage>
        <taxon>Eukaryota</taxon>
        <taxon>Metazoa</taxon>
        <taxon>Chordata</taxon>
        <taxon>Craniata</taxon>
        <taxon>Vertebrata</taxon>
        <taxon>Euteleostomi</taxon>
        <taxon>Actinopterygii</taxon>
        <taxon>Neopterygii</taxon>
        <taxon>Teleostei</taxon>
        <taxon>Neoteleostei</taxon>
        <taxon>Acanthomorphata</taxon>
        <taxon>Carangaria</taxon>
        <taxon>Carangaria incertae sedis</taxon>
        <taxon>Centropomidae</taxon>
        <taxon>Lates</taxon>
    </lineage>
</organism>
<evidence type="ECO:0000256" key="11">
    <source>
        <dbReference type="SAM" id="MobiDB-lite"/>
    </source>
</evidence>
<dbReference type="PROSITE" id="PS50137">
    <property type="entry name" value="DS_RBD"/>
    <property type="match status" value="5"/>
</dbReference>
<feature type="compositionally biased region" description="Polar residues" evidence="11">
    <location>
        <begin position="324"/>
        <end position="357"/>
    </location>
</feature>
<evidence type="ECO:0000256" key="8">
    <source>
        <dbReference type="ARBA" id="ARBA00037982"/>
    </source>
</evidence>
<feature type="compositionally biased region" description="Polar residues" evidence="11">
    <location>
        <begin position="1089"/>
        <end position="1116"/>
    </location>
</feature>
<dbReference type="GO" id="GO:0003725">
    <property type="term" value="F:double-stranded RNA binding"/>
    <property type="evidence" value="ECO:0007669"/>
    <property type="project" value="InterPro"/>
</dbReference>
<evidence type="ECO:0000256" key="3">
    <source>
        <dbReference type="ARBA" id="ARBA00022553"/>
    </source>
</evidence>
<feature type="region of interest" description="Disordered" evidence="11">
    <location>
        <begin position="282"/>
        <end position="367"/>
    </location>
</feature>
<dbReference type="Proteomes" id="UP001279410">
    <property type="component" value="Unassembled WGS sequence"/>
</dbReference>
<dbReference type="InterPro" id="IPR050339">
    <property type="entry name" value="CC_SR_Kinase"/>
</dbReference>
<comment type="similarity">
    <text evidence="8">Belongs to the protein kinase superfamily. Ser/Thr protein kinase family. GCN2 subfamily.</text>
</comment>
<dbReference type="GO" id="GO:0005634">
    <property type="term" value="C:nucleus"/>
    <property type="evidence" value="ECO:0007669"/>
    <property type="project" value="TreeGrafter"/>
</dbReference>
<dbReference type="Pfam" id="PF00035">
    <property type="entry name" value="dsrm"/>
    <property type="match status" value="5"/>
</dbReference>
<feature type="compositionally biased region" description="Polar residues" evidence="11">
    <location>
        <begin position="948"/>
        <end position="957"/>
    </location>
</feature>
<keyword evidence="4" id="KW-0808">Transferase</keyword>
<dbReference type="InterPro" id="IPR011009">
    <property type="entry name" value="Kinase-like_dom_sf"/>
</dbReference>
<feature type="compositionally biased region" description="Low complexity" evidence="11">
    <location>
        <begin position="965"/>
        <end position="976"/>
    </location>
</feature>
<feature type="domain" description="DRBM" evidence="13">
    <location>
        <begin position="674"/>
        <end position="742"/>
    </location>
</feature>
<dbReference type="GO" id="GO:0004694">
    <property type="term" value="F:eukaryotic translation initiation factor 2alpha kinase activity"/>
    <property type="evidence" value="ECO:0007669"/>
    <property type="project" value="TreeGrafter"/>
</dbReference>
<feature type="domain" description="Protein kinase" evidence="12">
    <location>
        <begin position="1017"/>
        <end position="1372"/>
    </location>
</feature>
<evidence type="ECO:0000256" key="7">
    <source>
        <dbReference type="ARBA" id="ARBA00022840"/>
    </source>
</evidence>
<sequence>METGNYVAKLNEFSQKTRSTLHYEELGSDGPDHIKTFRQRVVFNGKVYPPGEGKNKKEAKQNAAKNALKSLLDSDQESVDSTSAAETSTAPVYQPAGTSNINYICWLNEYGQKNRQSIRAVESTKPGLNNAVQCCSFVVGDKEYPAVSGKTKREAKEEAAKLVYDVICGSKTTETADLQDEELSQSISDICNKTGGLSLNNSFTETNYIGIVNHYCQKKRLSHTFIEVRSCGPPHNRQFFYKLVIDNKEYPEGEGKTVKEAKQSAAQLAWSALQEQSDWDSKVSFRSTASEDGAPHISAPSATMDSSESSSQSMPMSTSDSIMFINSSNPSQAQVSFRSTMSENDTASSLSDPSPQSMPMGASDQAAVKTKSMGNGVTTTQSRFISDFDCIECLGKGGFGHVYKAREILLDKYYAVKVVRGKKKALREVTALSDLQHENIVRYYNCWMEDLEYKQDNSEDSSSSSQSISNSSPQYLYIKMELCDTKTLKDWISEMNKITLQHSKRREQGLTTAQQIVSGVEYIHSKKLIHRDLKPANIMFGREREVKIGDFGLVTAQVDDDDNENLMERTNKTGTPSYMAPEQKSERNYDEKVDIFALGLIYLELLWKLSTGHERVVIWRDARSQKLPEQFSLTFSHENRIIKSMLCVKPEDRPKARKLKTELEKWAQTLNAQKNMQQQNDHAQKTQSDLRYEELGYDGPPHIRTFRQRVVFNGKGYPPGEGKTKKEAKQNAAENALKSLLESNQESVDSTNASAPVYQQTGTSNINYISWLNQYGQRNRLSVKPVESTRPGPNNAVPYCSFVVGDKEYPAVSGKTRKEAKEEAAKLVYHEICGSKTTETADLQDEELNQNISDICNKTGGLSLNNNTETNYIGIVNHYCQKKRLSHTFIEVRNCGPPHNRQFFYKLVIDNREYPEGDGKTVKEAKQSAAQLAWSALQEQSDWDSKVSVRSTASEDNAPTGLPTSSSQESSEPSSQNMATGTSDSSNPTKDQAAVETNSMGNSVSKTLIQSRFTSDFDCIERLGKGGFGHVYKAREILLNKCYAVKVVHGKKKALREVTALSDLQHPNIVRYYNCWMEDSEYKQDSSEDPYSTTEDSYTATEDSYSATEDSYSTTEDSNSATADSSRTTTDNYSATADSCSSSQLSSNSSLQYLYIKMELCDPRTLEDWIDETNRITMQHSKRREQGLTTALQIVSGVEYIHSKKFIHRDLKPPNIMFGRDGKVKIGDFGLVAAQAHDADRNLMKRTYNRGTESYMAPEQISERNYGEKVDIFALGLIYFELLWKRSTLHEKFTIWDNVRSQTFPEDFSVTFFQESRVIKSMLTAASRVGMGRKNHVAKLKEFARRSGSELKFMDADPEGPEQTRRFILRAV</sequence>
<dbReference type="FunFam" id="1.10.510.10:FF:000251">
    <property type="entry name" value="eukaryotic translation initiation factor 2-alpha kinase 3"/>
    <property type="match status" value="1"/>
</dbReference>
<evidence type="ECO:0000256" key="2">
    <source>
        <dbReference type="ARBA" id="ARBA00022527"/>
    </source>
</evidence>
<dbReference type="InterPro" id="IPR008271">
    <property type="entry name" value="Ser/Thr_kinase_AS"/>
</dbReference>
<dbReference type="InterPro" id="IPR044452">
    <property type="entry name" value="EIF2AK2_DSRM_1"/>
</dbReference>
<dbReference type="InterPro" id="IPR017441">
    <property type="entry name" value="Protein_kinase_ATP_BS"/>
</dbReference>
<evidence type="ECO:0000256" key="6">
    <source>
        <dbReference type="ARBA" id="ARBA00022777"/>
    </source>
</evidence>
<name>A0AAD3NFH5_LATJO</name>
<evidence type="ECO:0000256" key="10">
    <source>
        <dbReference type="PROSITE-ProRule" id="PRU10141"/>
    </source>
</evidence>
<dbReference type="PANTHER" id="PTHR11042:SF166">
    <property type="entry name" value="EUKARYOTIC TRANSLATION INITIATION FACTOR 2-ALPHA KINASE 3"/>
    <property type="match status" value="1"/>
</dbReference>
<keyword evidence="5 10" id="KW-0547">Nucleotide-binding</keyword>
<dbReference type="Gene3D" id="1.10.510.10">
    <property type="entry name" value="Transferase(Phosphotransferase) domain 1"/>
    <property type="match status" value="2"/>
</dbReference>
<dbReference type="PROSITE" id="PS00108">
    <property type="entry name" value="PROTEIN_KINASE_ST"/>
    <property type="match status" value="2"/>
</dbReference>
<dbReference type="InterPro" id="IPR000719">
    <property type="entry name" value="Prot_kinase_dom"/>
</dbReference>
<reference evidence="14" key="1">
    <citation type="submission" date="2022-08" db="EMBL/GenBank/DDBJ databases">
        <title>Genome sequencing of akame (Lates japonicus).</title>
        <authorList>
            <person name="Hashiguchi Y."/>
            <person name="Takahashi H."/>
        </authorList>
    </citation>
    <scope>NUCLEOTIDE SEQUENCE</scope>
    <source>
        <strain evidence="14">Kochi</strain>
    </source>
</reference>
<dbReference type="CDD" id="cd20314">
    <property type="entry name" value="DSRM_EIF2AK2"/>
    <property type="match status" value="1"/>
</dbReference>
<evidence type="ECO:0000259" key="12">
    <source>
        <dbReference type="PROSITE" id="PS50011"/>
    </source>
</evidence>
<dbReference type="EC" id="2.7.11.1" evidence="1"/>
<dbReference type="GO" id="GO:0005524">
    <property type="term" value="F:ATP binding"/>
    <property type="evidence" value="ECO:0007669"/>
    <property type="project" value="UniProtKB-UniRule"/>
</dbReference>
<dbReference type="FunFam" id="3.30.160.20:FF:000045">
    <property type="entry name" value="Eukaryotic translation initiation factor 2-alpha kinase 2"/>
    <property type="match status" value="2"/>
</dbReference>
<feature type="domain" description="DRBM" evidence="13">
    <location>
        <begin position="207"/>
        <end position="275"/>
    </location>
</feature>
<feature type="compositionally biased region" description="Low complexity" evidence="11">
    <location>
        <begin position="1117"/>
        <end position="1132"/>
    </location>
</feature>
<feature type="domain" description="DRBM" evidence="13">
    <location>
        <begin position="5"/>
        <end position="73"/>
    </location>
</feature>
<evidence type="ECO:0000256" key="4">
    <source>
        <dbReference type="ARBA" id="ARBA00022679"/>
    </source>
</evidence>
<feature type="non-terminal residue" evidence="14">
    <location>
        <position position="1372"/>
    </location>
</feature>
<dbReference type="Pfam" id="PF00069">
    <property type="entry name" value="Pkinase"/>
    <property type="match status" value="3"/>
</dbReference>